<organism evidence="1 2">
    <name type="scientific">Paenibacillus amylolyticus</name>
    <dbReference type="NCBI Taxonomy" id="1451"/>
    <lineage>
        <taxon>Bacteria</taxon>
        <taxon>Bacillati</taxon>
        <taxon>Bacillota</taxon>
        <taxon>Bacilli</taxon>
        <taxon>Bacillales</taxon>
        <taxon>Paenibacillaceae</taxon>
        <taxon>Paenibacillus</taxon>
    </lineage>
</organism>
<dbReference type="Proteomes" id="UP000323664">
    <property type="component" value="Unassembled WGS sequence"/>
</dbReference>
<gene>
    <name evidence="1" type="ORF">EC604_25080</name>
</gene>
<evidence type="ECO:0000313" key="2">
    <source>
        <dbReference type="Proteomes" id="UP000323664"/>
    </source>
</evidence>
<reference evidence="1 2" key="1">
    <citation type="journal article" date="2019" name="J. Ind. Microbiol. Biotechnol.">
        <title>Paenibacillus amylolyticus 27C64 has a diverse set of carbohydrate-active enzymes and complete pectin deconstruction system.</title>
        <authorList>
            <person name="Keggi C."/>
            <person name="Doran-Peterson J."/>
        </authorList>
    </citation>
    <scope>NUCLEOTIDE SEQUENCE [LARGE SCALE GENOMIC DNA]</scope>
    <source>
        <strain evidence="1 2">27C64</strain>
    </source>
</reference>
<protein>
    <submittedName>
        <fullName evidence="1">Uncharacterized protein</fullName>
    </submittedName>
</protein>
<sequence length="125" mass="14720">MENWKKENRGDFWDTFKGKSNLKLIHSEFYSLQLTYINESNDFVYCNLNIMYIGEYVGCYRMVFTMDGEVADVLIDFDRFMDKTINEGTTRVEIIKKAIQQGYSIDEIAVLVELDKDLIKPLFKS</sequence>
<dbReference type="RefSeq" id="WP_123066782.1">
    <property type="nucleotide sequence ID" value="NZ_RIAS01000018.1"/>
</dbReference>
<evidence type="ECO:0000313" key="1">
    <source>
        <dbReference type="EMBL" id="KAA8787110.1"/>
    </source>
</evidence>
<comment type="caution">
    <text evidence="1">The sequence shown here is derived from an EMBL/GenBank/DDBJ whole genome shotgun (WGS) entry which is preliminary data.</text>
</comment>
<dbReference type="AlphaFoldDB" id="A0A5M9WZK2"/>
<accession>A0A5M9WZK2</accession>
<dbReference type="EMBL" id="RIAS01000018">
    <property type="protein sequence ID" value="KAA8787110.1"/>
    <property type="molecule type" value="Genomic_DNA"/>
</dbReference>
<name>A0A5M9WZK2_PAEAM</name>
<proteinExistence type="predicted"/>
<dbReference type="OrthoDB" id="2601159at2"/>